<organism evidence="3 4">
    <name type="scientific">Amycolatopsis minnesotensis</name>
    <dbReference type="NCBI Taxonomy" id="337894"/>
    <lineage>
        <taxon>Bacteria</taxon>
        <taxon>Bacillati</taxon>
        <taxon>Actinomycetota</taxon>
        <taxon>Actinomycetes</taxon>
        <taxon>Pseudonocardiales</taxon>
        <taxon>Pseudonocardiaceae</taxon>
        <taxon>Amycolatopsis</taxon>
    </lineage>
</organism>
<dbReference type="PANTHER" id="PTHR11712">
    <property type="entry name" value="POLYKETIDE SYNTHASE-RELATED"/>
    <property type="match status" value="1"/>
</dbReference>
<dbReference type="RefSeq" id="WP_344412387.1">
    <property type="nucleotide sequence ID" value="NZ_BAAANN010000001.1"/>
</dbReference>
<dbReference type="PANTHER" id="PTHR11712:SF336">
    <property type="entry name" value="3-OXOACYL-[ACYL-CARRIER-PROTEIN] SYNTHASE, MITOCHONDRIAL"/>
    <property type="match status" value="1"/>
</dbReference>
<feature type="domain" description="Beta-ketoacyl synthase-like N-terminal" evidence="2">
    <location>
        <begin position="7"/>
        <end position="191"/>
    </location>
</feature>
<accession>A0ABP5BDS5</accession>
<gene>
    <name evidence="3" type="ORF">GCM10009754_02560</name>
</gene>
<evidence type="ECO:0000256" key="1">
    <source>
        <dbReference type="ARBA" id="ARBA00022679"/>
    </source>
</evidence>
<dbReference type="InterPro" id="IPR014030">
    <property type="entry name" value="Ketoacyl_synth_N"/>
</dbReference>
<evidence type="ECO:0000313" key="3">
    <source>
        <dbReference type="EMBL" id="GAA1939001.1"/>
    </source>
</evidence>
<dbReference type="EMBL" id="BAAANN010000001">
    <property type="protein sequence ID" value="GAA1939001.1"/>
    <property type="molecule type" value="Genomic_DNA"/>
</dbReference>
<evidence type="ECO:0000313" key="4">
    <source>
        <dbReference type="Proteomes" id="UP001501116"/>
    </source>
</evidence>
<dbReference type="InterPro" id="IPR016039">
    <property type="entry name" value="Thiolase-like"/>
</dbReference>
<keyword evidence="1" id="KW-0808">Transferase</keyword>
<evidence type="ECO:0000259" key="2">
    <source>
        <dbReference type="Pfam" id="PF00109"/>
    </source>
</evidence>
<protein>
    <submittedName>
        <fullName evidence="3">Beta-ketoacyl synthase N-terminal-like domain-containing protein</fullName>
    </submittedName>
</protein>
<dbReference type="Pfam" id="PF00109">
    <property type="entry name" value="ketoacyl-synt"/>
    <property type="match status" value="1"/>
</dbReference>
<keyword evidence="4" id="KW-1185">Reference proteome</keyword>
<dbReference type="InterPro" id="IPR000794">
    <property type="entry name" value="Beta-ketoacyl_synthase"/>
</dbReference>
<sequence>MSATGPVITAWAAVSPFGTDRKNFLDGMAAGRPAASTSKPEDGVVPGEHGFVVPNFAIREILGRKGTRMMDRVAALTITAVGQIFDAGEPGNAPEGTGLVLGTTTGSIWGAMDFTRTSMLAELPYHVEPGRMPGGVMNCAAGHCAIWYQLTGPNTTLANGRPSGLIALRYVRRLLARGRANTALVGSVEEYSLDRSWLEYNARDGAPGPLGEGACLFLLENPGSVSPDRTPLAELCSVSSRVYLEDDPRSSMHACVLDALTEAGVEAADVSIVAPSGFTGAAGEYESEVLDGLFGRVRPQWVDVAGLIGDTGAVSSSFQVAAALGLAGDRPGVAVVTSVDADGTIACAVFRLFGVQT</sequence>
<dbReference type="Proteomes" id="UP001501116">
    <property type="component" value="Unassembled WGS sequence"/>
</dbReference>
<dbReference type="Gene3D" id="3.40.47.10">
    <property type="match status" value="1"/>
</dbReference>
<dbReference type="SUPFAM" id="SSF53901">
    <property type="entry name" value="Thiolase-like"/>
    <property type="match status" value="2"/>
</dbReference>
<reference evidence="4" key="1">
    <citation type="journal article" date="2019" name="Int. J. Syst. Evol. Microbiol.">
        <title>The Global Catalogue of Microorganisms (GCM) 10K type strain sequencing project: providing services to taxonomists for standard genome sequencing and annotation.</title>
        <authorList>
            <consortium name="The Broad Institute Genomics Platform"/>
            <consortium name="The Broad Institute Genome Sequencing Center for Infectious Disease"/>
            <person name="Wu L."/>
            <person name="Ma J."/>
        </authorList>
    </citation>
    <scope>NUCLEOTIDE SEQUENCE [LARGE SCALE GENOMIC DNA]</scope>
    <source>
        <strain evidence="4">JCM 14545</strain>
    </source>
</reference>
<proteinExistence type="predicted"/>
<name>A0ABP5BDS5_9PSEU</name>
<comment type="caution">
    <text evidence="3">The sequence shown here is derived from an EMBL/GenBank/DDBJ whole genome shotgun (WGS) entry which is preliminary data.</text>
</comment>